<keyword evidence="2" id="KW-0812">Transmembrane</keyword>
<keyword evidence="2" id="KW-0472">Membrane</keyword>
<evidence type="ECO:0000313" key="3">
    <source>
        <dbReference type="EMBL" id="SVB10313.1"/>
    </source>
</evidence>
<accession>A0A382BAQ3</accession>
<keyword evidence="2" id="KW-1133">Transmembrane helix</keyword>
<reference evidence="3" key="1">
    <citation type="submission" date="2018-05" db="EMBL/GenBank/DDBJ databases">
        <authorList>
            <person name="Lanie J.A."/>
            <person name="Ng W.-L."/>
            <person name="Kazmierczak K.M."/>
            <person name="Andrzejewski T.M."/>
            <person name="Davidsen T.M."/>
            <person name="Wayne K.J."/>
            <person name="Tettelin H."/>
            <person name="Glass J.I."/>
            <person name="Rusch D."/>
            <person name="Podicherti R."/>
            <person name="Tsui H.-C.T."/>
            <person name="Winkler M.E."/>
        </authorList>
    </citation>
    <scope>NUCLEOTIDE SEQUENCE</scope>
</reference>
<protein>
    <submittedName>
        <fullName evidence="3">Uncharacterized protein</fullName>
    </submittedName>
</protein>
<dbReference type="AlphaFoldDB" id="A0A382BAQ3"/>
<organism evidence="3">
    <name type="scientific">marine metagenome</name>
    <dbReference type="NCBI Taxonomy" id="408172"/>
    <lineage>
        <taxon>unclassified sequences</taxon>
        <taxon>metagenomes</taxon>
        <taxon>ecological metagenomes</taxon>
    </lineage>
</organism>
<feature type="coiled-coil region" evidence="1">
    <location>
        <begin position="182"/>
        <end position="216"/>
    </location>
</feature>
<gene>
    <name evidence="3" type="ORF">METZ01_LOCUS163167</name>
</gene>
<keyword evidence="1" id="KW-0175">Coiled coil</keyword>
<feature type="coiled-coil region" evidence="1">
    <location>
        <begin position="107"/>
        <end position="134"/>
    </location>
</feature>
<evidence type="ECO:0000256" key="1">
    <source>
        <dbReference type="SAM" id="Coils"/>
    </source>
</evidence>
<evidence type="ECO:0000256" key="2">
    <source>
        <dbReference type="SAM" id="Phobius"/>
    </source>
</evidence>
<feature type="transmembrane region" description="Helical" evidence="2">
    <location>
        <begin position="6"/>
        <end position="27"/>
    </location>
</feature>
<feature type="transmembrane region" description="Helical" evidence="2">
    <location>
        <begin position="34"/>
        <end position="56"/>
    </location>
</feature>
<sequence length="385" mass="43943">MLFPIITFITAIAIAAIAAWFSVYGLMAIFTASAVAVAIMAVALEVGKLVSASWVYRNWNRAPFLLKSYLTIAVIILMLITSMGIFGFLSKAHLEQAADSDENTARIERIVQDMDRYEISTDRLEEKITKLDDESEVDTSKIQEQIDTEEARMDNVMVRIQPAIDEQNLIISTDLEKDDEKIAPYLNQLDNLDRELVSLEEQAKKLEQDIINVGKDTTNYDYAVQPFNDQIDKIKSDIATFKEMSKSGEQSDLKKAQQVVGIPWGYWRNSEVIAEWNADQEVRLTQLGTKIAEVRKDFERQYKLERTSLRRLVTKLRGEDTQAVNERKMELLIKIEEARGVESSVISSARNEIKRLREKADREVSGSLIILDRLRNELLNVSEID</sequence>
<feature type="non-terminal residue" evidence="3">
    <location>
        <position position="385"/>
    </location>
</feature>
<dbReference type="EMBL" id="UINC01028758">
    <property type="protein sequence ID" value="SVB10313.1"/>
    <property type="molecule type" value="Genomic_DNA"/>
</dbReference>
<name>A0A382BAQ3_9ZZZZ</name>
<feature type="transmembrane region" description="Helical" evidence="2">
    <location>
        <begin position="68"/>
        <end position="89"/>
    </location>
</feature>
<proteinExistence type="predicted"/>